<dbReference type="GO" id="GO:1990961">
    <property type="term" value="P:xenobiotic detoxification by transmembrane export across the plasma membrane"/>
    <property type="evidence" value="ECO:0007669"/>
    <property type="project" value="InterPro"/>
</dbReference>
<name>A0A285VUQ0_9GAMM</name>
<feature type="transmembrane region" description="Helical" evidence="8">
    <location>
        <begin position="44"/>
        <end position="60"/>
    </location>
</feature>
<keyword evidence="4" id="KW-1003">Cell membrane</keyword>
<dbReference type="InterPro" id="IPR020846">
    <property type="entry name" value="MFS_dom"/>
</dbReference>
<dbReference type="EMBL" id="OBQJ01000010">
    <property type="protein sequence ID" value="SOC57693.1"/>
    <property type="molecule type" value="Genomic_DNA"/>
</dbReference>
<evidence type="ECO:0000256" key="4">
    <source>
        <dbReference type="ARBA" id="ARBA00022475"/>
    </source>
</evidence>
<dbReference type="SUPFAM" id="SSF103473">
    <property type="entry name" value="MFS general substrate transporter"/>
    <property type="match status" value="1"/>
</dbReference>
<evidence type="ECO:0000313" key="12">
    <source>
        <dbReference type="Proteomes" id="UP000219023"/>
    </source>
</evidence>
<accession>A0A285VUQ0</accession>
<evidence type="ECO:0000256" key="8">
    <source>
        <dbReference type="RuleBase" id="RU365088"/>
    </source>
</evidence>
<feature type="domain" description="Major facilitator superfamily (MFS) profile" evidence="9">
    <location>
        <begin position="6"/>
        <end position="389"/>
    </location>
</feature>
<feature type="transmembrane region" description="Helical" evidence="8">
    <location>
        <begin position="97"/>
        <end position="118"/>
    </location>
</feature>
<dbReference type="GO" id="GO:0042910">
    <property type="term" value="F:xenobiotic transmembrane transporter activity"/>
    <property type="evidence" value="ECO:0007669"/>
    <property type="project" value="InterPro"/>
</dbReference>
<feature type="transmembrane region" description="Helical" evidence="8">
    <location>
        <begin position="130"/>
        <end position="156"/>
    </location>
</feature>
<dbReference type="InterPro" id="IPR011701">
    <property type="entry name" value="MFS"/>
</dbReference>
<evidence type="ECO:0000256" key="5">
    <source>
        <dbReference type="ARBA" id="ARBA00022692"/>
    </source>
</evidence>
<evidence type="ECO:0000256" key="6">
    <source>
        <dbReference type="ARBA" id="ARBA00022989"/>
    </source>
</evidence>
<evidence type="ECO:0000313" key="11">
    <source>
        <dbReference type="EMBL" id="WQH09686.1"/>
    </source>
</evidence>
<keyword evidence="7 8" id="KW-0472">Membrane</keyword>
<evidence type="ECO:0000256" key="3">
    <source>
        <dbReference type="ARBA" id="ARBA00022448"/>
    </source>
</evidence>
<comment type="subcellular location">
    <subcellularLocation>
        <location evidence="8">Cell inner membrane</location>
        <topology evidence="8">Multi-pass membrane protein</topology>
    </subcellularLocation>
    <subcellularLocation>
        <location evidence="1">Cell membrane</location>
        <topology evidence="1">Multi-pass membrane protein</topology>
    </subcellularLocation>
</comment>
<dbReference type="GO" id="GO:0005886">
    <property type="term" value="C:plasma membrane"/>
    <property type="evidence" value="ECO:0007669"/>
    <property type="project" value="UniProtKB-SubCell"/>
</dbReference>
<organism evidence="10 12">
    <name type="scientific">Chromohalobacter canadensis</name>
    <dbReference type="NCBI Taxonomy" id="141389"/>
    <lineage>
        <taxon>Bacteria</taxon>
        <taxon>Pseudomonadati</taxon>
        <taxon>Pseudomonadota</taxon>
        <taxon>Gammaproteobacteria</taxon>
        <taxon>Oceanospirillales</taxon>
        <taxon>Halomonadaceae</taxon>
        <taxon>Chromohalobacter</taxon>
    </lineage>
</organism>
<dbReference type="InterPro" id="IPR004812">
    <property type="entry name" value="Efflux_drug-R_Bcr/CmlA"/>
</dbReference>
<reference evidence="11 13" key="2">
    <citation type="submission" date="2023-11" db="EMBL/GenBank/DDBJ databases">
        <title>MicrobeMod: A computational toolkit for identifying prokaryotic methylation and restriction-modification with nanopore sequencing.</title>
        <authorList>
            <person name="Crits-Christoph A."/>
            <person name="Kang S.C."/>
            <person name="Lee H."/>
            <person name="Ostrov N."/>
        </authorList>
    </citation>
    <scope>NUCLEOTIDE SEQUENCE [LARGE SCALE GENOMIC DNA]</scope>
    <source>
        <strain evidence="11 13">ATCC 43984</strain>
    </source>
</reference>
<feature type="transmembrane region" description="Helical" evidence="8">
    <location>
        <begin position="339"/>
        <end position="359"/>
    </location>
</feature>
<feature type="transmembrane region" description="Helical" evidence="8">
    <location>
        <begin position="162"/>
        <end position="181"/>
    </location>
</feature>
<comment type="similarity">
    <text evidence="2 8">Belongs to the major facilitator superfamily. Bcr/CmlA family.</text>
</comment>
<evidence type="ECO:0000313" key="13">
    <source>
        <dbReference type="Proteomes" id="UP001321908"/>
    </source>
</evidence>
<evidence type="ECO:0000256" key="1">
    <source>
        <dbReference type="ARBA" id="ARBA00004651"/>
    </source>
</evidence>
<proteinExistence type="inferred from homology"/>
<dbReference type="PROSITE" id="PS50850">
    <property type="entry name" value="MFS"/>
    <property type="match status" value="1"/>
</dbReference>
<feature type="transmembrane region" description="Helical" evidence="8">
    <location>
        <begin position="308"/>
        <end position="327"/>
    </location>
</feature>
<dbReference type="AlphaFoldDB" id="A0A285VUQ0"/>
<keyword evidence="3 8" id="KW-0813">Transport</keyword>
<comment type="caution">
    <text evidence="8">Lacks conserved residue(s) required for the propagation of feature annotation.</text>
</comment>
<protein>
    <recommendedName>
        <fullName evidence="8">Bcr/CflA family efflux transporter</fullName>
    </recommendedName>
</protein>
<dbReference type="Proteomes" id="UP001321908">
    <property type="component" value="Chromosome"/>
</dbReference>
<reference evidence="10 12" key="1">
    <citation type="submission" date="2017-08" db="EMBL/GenBank/DDBJ databases">
        <authorList>
            <person name="de Groot N.N."/>
        </authorList>
    </citation>
    <scope>NUCLEOTIDE SEQUENCE [LARGE SCALE GENOMIC DNA]</scope>
    <source>
        <strain evidence="10 12">USBA 855</strain>
    </source>
</reference>
<keyword evidence="8" id="KW-0997">Cell inner membrane</keyword>
<dbReference type="CDD" id="cd17320">
    <property type="entry name" value="MFS_MdfA_MDR_like"/>
    <property type="match status" value="1"/>
</dbReference>
<sequence length="389" mass="41126">MSGARLLPLLVGCVMLSPLAIDIYLPSLTVMAREFDVPFSRLQFTVTLLLLSVGLGQVLVGPLTDRFGRRPVLLCGTVVYMAGALLGMLATSLGPLYVSRVLQGLGACASMTVAFAAVRDCFTAEQGAKLYSYLNGALCIIPALAPVIGGSLAVTFGWRSNFAFMFVFAAVLGVAALWRFAETRPQDTVLERRLYHWARYRPVLTSVRFVYFAGLAGVIMSAILVYVSTAPVILVERLGLSELAFSGWFGANAVVNIMAFFFAPRIIHRLGRVGTVRLGLGVIIVSGVLQALIVTVLPLSAVGFMGPIGVLSVGFSLALGATSSLALEPFRERAGTAAALLGALQLGGGALLATLLLAMPLSPQWALALIGVVLVSPLLWLSWRVAPTA</sequence>
<dbReference type="RefSeq" id="WP_097023937.1">
    <property type="nucleotide sequence ID" value="NZ_CP140151.1"/>
</dbReference>
<dbReference type="Pfam" id="PF07690">
    <property type="entry name" value="MFS_1"/>
    <property type="match status" value="1"/>
</dbReference>
<keyword evidence="6 8" id="KW-1133">Transmembrane helix</keyword>
<evidence type="ECO:0000256" key="2">
    <source>
        <dbReference type="ARBA" id="ARBA00006236"/>
    </source>
</evidence>
<evidence type="ECO:0000256" key="7">
    <source>
        <dbReference type="ARBA" id="ARBA00023136"/>
    </source>
</evidence>
<dbReference type="PANTHER" id="PTHR23502">
    <property type="entry name" value="MAJOR FACILITATOR SUPERFAMILY"/>
    <property type="match status" value="1"/>
</dbReference>
<dbReference type="OrthoDB" id="9814303at2"/>
<dbReference type="Proteomes" id="UP000219023">
    <property type="component" value="Unassembled WGS sequence"/>
</dbReference>
<keyword evidence="13" id="KW-1185">Reference proteome</keyword>
<dbReference type="InterPro" id="IPR036259">
    <property type="entry name" value="MFS_trans_sf"/>
</dbReference>
<keyword evidence="5 8" id="KW-0812">Transmembrane</keyword>
<evidence type="ECO:0000313" key="10">
    <source>
        <dbReference type="EMBL" id="SOC57693.1"/>
    </source>
</evidence>
<dbReference type="EMBL" id="CP140151">
    <property type="protein sequence ID" value="WQH09686.1"/>
    <property type="molecule type" value="Genomic_DNA"/>
</dbReference>
<dbReference type="PANTHER" id="PTHR23502:SF70">
    <property type="entry name" value="BCR_CFLA FAMILY EFFLUX TRANSPORTER"/>
    <property type="match status" value="1"/>
</dbReference>
<feature type="transmembrane region" description="Helical" evidence="8">
    <location>
        <begin position="365"/>
        <end position="383"/>
    </location>
</feature>
<evidence type="ECO:0000259" key="9">
    <source>
        <dbReference type="PROSITE" id="PS50850"/>
    </source>
</evidence>
<feature type="transmembrane region" description="Helical" evidence="8">
    <location>
        <begin position="72"/>
        <end position="91"/>
    </location>
</feature>
<gene>
    <name evidence="10" type="ORF">SAMN05421509_11088</name>
    <name evidence="11" type="ORF">SR908_03230</name>
</gene>
<dbReference type="Gene3D" id="1.20.1720.10">
    <property type="entry name" value="Multidrug resistance protein D"/>
    <property type="match status" value="1"/>
</dbReference>
<dbReference type="NCBIfam" id="TIGR00710">
    <property type="entry name" value="efflux_Bcr_CflA"/>
    <property type="match status" value="1"/>
</dbReference>
<feature type="transmembrane region" description="Helical" evidence="8">
    <location>
        <begin position="202"/>
        <end position="227"/>
    </location>
</feature>
<feature type="transmembrane region" description="Helical" evidence="8">
    <location>
        <begin position="279"/>
        <end position="302"/>
    </location>
</feature>
<feature type="transmembrane region" description="Helical" evidence="8">
    <location>
        <begin position="247"/>
        <end position="267"/>
    </location>
</feature>